<reference evidence="19" key="1">
    <citation type="submission" date="2005-10" db="EMBL/GenBank/DDBJ databases">
        <title>Complete sequence of Pelobacter carbinolicus DSM 2380.</title>
        <authorList>
            <person name="Copeland A."/>
            <person name="Lucas S."/>
            <person name="Lapidus A."/>
            <person name="Barry K."/>
            <person name="Detter J.C."/>
            <person name="Glavina T."/>
            <person name="Hammon N."/>
            <person name="Israni S."/>
            <person name="Pitluck S."/>
            <person name="Chertkov O."/>
            <person name="Schmutz J."/>
            <person name="Larimer F."/>
            <person name="Land M."/>
            <person name="Kyrpides N."/>
            <person name="Ivanova N."/>
            <person name="Richardson P."/>
        </authorList>
    </citation>
    <scope>NUCLEOTIDE SEQUENCE [LARGE SCALE GENOMIC DNA]</scope>
    <source>
        <strain evidence="19">DSM 2380 / NBRC 103641 / GraBd1</strain>
    </source>
</reference>
<dbReference type="SUPFAM" id="SSF52009">
    <property type="entry name" value="Phosphohistidine domain"/>
    <property type="match status" value="1"/>
</dbReference>
<dbReference type="EMBL" id="CP000142">
    <property type="protein sequence ID" value="ABA90246.1"/>
    <property type="molecule type" value="Genomic_DNA"/>
</dbReference>
<dbReference type="OrthoDB" id="9765468at2"/>
<dbReference type="Gene3D" id="3.50.30.10">
    <property type="entry name" value="Phosphohistidine domain"/>
    <property type="match status" value="1"/>
</dbReference>
<protein>
    <recommendedName>
        <fullName evidence="6">Phosphoenolpyruvate synthase</fullName>
        <ecNumber evidence="5">2.7.9.2</ecNumber>
    </recommendedName>
    <alternativeName>
        <fullName evidence="13">Pyruvate, water dikinase</fullName>
    </alternativeName>
</protein>
<evidence type="ECO:0000256" key="2">
    <source>
        <dbReference type="ARBA" id="ARBA00002988"/>
    </source>
</evidence>
<comment type="pathway">
    <text evidence="3">Carbohydrate biosynthesis; gluconeogenesis.</text>
</comment>
<dbReference type="GO" id="GO:0005524">
    <property type="term" value="F:ATP binding"/>
    <property type="evidence" value="ECO:0007669"/>
    <property type="project" value="UniProtKB-KW"/>
</dbReference>
<keyword evidence="8" id="KW-0479">Metal-binding</keyword>
<dbReference type="Pfam" id="PF00391">
    <property type="entry name" value="PEP-utilizers"/>
    <property type="match status" value="1"/>
</dbReference>
<feature type="domain" description="Pyruvate phosphate dikinase AMP/ATP-binding" evidence="17">
    <location>
        <begin position="17"/>
        <end position="316"/>
    </location>
</feature>
<comment type="similarity">
    <text evidence="4">Belongs to the PEP-utilizing enzyme family.</text>
</comment>
<dbReference type="InterPro" id="IPR036637">
    <property type="entry name" value="Phosphohistidine_dom_sf"/>
</dbReference>
<dbReference type="InterPro" id="IPR008279">
    <property type="entry name" value="PEP-util_enz_mobile_dom"/>
</dbReference>
<evidence type="ECO:0000256" key="11">
    <source>
        <dbReference type="ARBA" id="ARBA00022840"/>
    </source>
</evidence>
<dbReference type="GO" id="GO:0008986">
    <property type="term" value="F:pyruvate, water dikinase activity"/>
    <property type="evidence" value="ECO:0007669"/>
    <property type="project" value="UniProtKB-EC"/>
</dbReference>
<dbReference type="GO" id="GO:0046872">
    <property type="term" value="F:metal ion binding"/>
    <property type="evidence" value="ECO:0007669"/>
    <property type="project" value="UniProtKB-KW"/>
</dbReference>
<dbReference type="EC" id="2.7.9.2" evidence="5"/>
<evidence type="ECO:0000256" key="14">
    <source>
        <dbReference type="ARBA" id="ARBA00047700"/>
    </source>
</evidence>
<evidence type="ECO:0000256" key="8">
    <source>
        <dbReference type="ARBA" id="ARBA00022723"/>
    </source>
</evidence>
<evidence type="ECO:0000259" key="17">
    <source>
        <dbReference type="Pfam" id="PF01326"/>
    </source>
</evidence>
<organism evidence="18 19">
    <name type="scientific">Syntrophotalea carbinolica (strain DSM 2380 / NBRC 103641 / GraBd1)</name>
    <name type="common">Pelobacter carbinolicus</name>
    <dbReference type="NCBI Taxonomy" id="338963"/>
    <lineage>
        <taxon>Bacteria</taxon>
        <taxon>Pseudomonadati</taxon>
        <taxon>Thermodesulfobacteriota</taxon>
        <taxon>Desulfuromonadia</taxon>
        <taxon>Desulfuromonadales</taxon>
        <taxon>Syntrophotaleaceae</taxon>
        <taxon>Syntrophotalea</taxon>
    </lineage>
</organism>
<keyword evidence="11" id="KW-0067">ATP-binding</keyword>
<feature type="domain" description="PEP-utilising enzyme mobile" evidence="16">
    <location>
        <begin position="638"/>
        <end position="709"/>
    </location>
</feature>
<evidence type="ECO:0000259" key="16">
    <source>
        <dbReference type="Pfam" id="PF00391"/>
    </source>
</evidence>
<evidence type="ECO:0000256" key="9">
    <source>
        <dbReference type="ARBA" id="ARBA00022741"/>
    </source>
</evidence>
<accession>Q3A061</accession>
<evidence type="ECO:0000256" key="5">
    <source>
        <dbReference type="ARBA" id="ARBA00011996"/>
    </source>
</evidence>
<evidence type="ECO:0000256" key="10">
    <source>
        <dbReference type="ARBA" id="ARBA00022777"/>
    </source>
</evidence>
<keyword evidence="9" id="KW-0547">Nucleotide-binding</keyword>
<dbReference type="Proteomes" id="UP000002534">
    <property type="component" value="Chromosome"/>
</dbReference>
<dbReference type="Gene3D" id="3.30.1490.20">
    <property type="entry name" value="ATP-grasp fold, A domain"/>
    <property type="match status" value="1"/>
</dbReference>
<dbReference type="eggNOG" id="COG0574">
    <property type="taxonomic scope" value="Bacteria"/>
</dbReference>
<feature type="compositionally biased region" description="Low complexity" evidence="15">
    <location>
        <begin position="581"/>
        <end position="595"/>
    </location>
</feature>
<dbReference type="InterPro" id="IPR006319">
    <property type="entry name" value="PEP_synth"/>
</dbReference>
<dbReference type="InterPro" id="IPR002192">
    <property type="entry name" value="PPDK_AMP/ATP-bd"/>
</dbReference>
<keyword evidence="12" id="KW-0460">Magnesium</keyword>
<evidence type="ECO:0000256" key="1">
    <source>
        <dbReference type="ARBA" id="ARBA00001946"/>
    </source>
</evidence>
<dbReference type="AlphaFoldDB" id="Q3A061"/>
<evidence type="ECO:0000256" key="7">
    <source>
        <dbReference type="ARBA" id="ARBA00022679"/>
    </source>
</evidence>
<gene>
    <name evidence="18" type="ordered locus">Pcar_3011</name>
</gene>
<dbReference type="Gene3D" id="3.30.470.20">
    <property type="entry name" value="ATP-grasp fold, B domain"/>
    <property type="match status" value="1"/>
</dbReference>
<evidence type="ECO:0000256" key="4">
    <source>
        <dbReference type="ARBA" id="ARBA00007837"/>
    </source>
</evidence>
<proteinExistence type="inferred from homology"/>
<sequence>MNMVVDLTTARDLSRRQIGGKAWALAQWHAQGAQVPGGIVVTTDAYERFLWETRLADRLHMELGRKDFTEMRWEELWDAGLRIRHLFLKTPLPEALETELTRALPETIRTVPVAVRSSAPEEDGGKESFAGLHESYVNVQGLPEIMHAVKRVWASLWSDRALLYRRELRLGVEHSRMAVLIQPLVVGDRSGIAFSRSPGNADEALVEAVWGLNQGLVDGIVEPDRWRLKRADGTILEHVIPHRMHQLVPEGGSLQRQALPHDRASRPPLDGETLRQVWKLAATAEQVFGSPQDVEWTINAGGLWALQARPVTALAGDSDDERGWYLSLRRSVDQLESLRQTLEKNLLPAMARRAEHWQKQLAPEMSSEALGDALRSLHREVLRWRHAYRQLCIPMAHGMRLFGQFFNDTLCPDDPFAFVPLLGDGTLLSTQRNRSLLEIAEQLGQAPELLPLLKKGAELPTDHPLTKAVARFDTRWGRLLWPGASAPQRSDALLRLLVQMVEPSPQAQSFQPMDAETFMRKVPAGQRAFAARLLEVARASYRLRDDDNIYLGGLEACLEQALVKSRQRLATESSPALQQALEAVETATESTAAAEPSGHTTTPWQEITARQLVGQPAGPGLARGRARVVTKPEQLADFQRGEILVCDAVDPVMTVVAPLAAAVVERRGGMLIHGAIIAREYGLPCVTGVPDATQRIRNGDRLTVDGYMGLVIRHGMETLNPVPPAG</sequence>
<dbReference type="InterPro" id="IPR013815">
    <property type="entry name" value="ATP_grasp_subdomain_1"/>
</dbReference>
<dbReference type="PANTHER" id="PTHR43030:SF1">
    <property type="entry name" value="PHOSPHOENOLPYRUVATE SYNTHASE"/>
    <property type="match status" value="1"/>
</dbReference>
<comment type="catalytic activity">
    <reaction evidence="14">
        <text>pyruvate + ATP + H2O = phosphoenolpyruvate + AMP + phosphate + 2 H(+)</text>
        <dbReference type="Rhea" id="RHEA:11364"/>
        <dbReference type="ChEBI" id="CHEBI:15361"/>
        <dbReference type="ChEBI" id="CHEBI:15377"/>
        <dbReference type="ChEBI" id="CHEBI:15378"/>
        <dbReference type="ChEBI" id="CHEBI:30616"/>
        <dbReference type="ChEBI" id="CHEBI:43474"/>
        <dbReference type="ChEBI" id="CHEBI:58702"/>
        <dbReference type="ChEBI" id="CHEBI:456215"/>
        <dbReference type="EC" id="2.7.9.2"/>
    </reaction>
</comment>
<keyword evidence="7" id="KW-0808">Transferase</keyword>
<dbReference type="STRING" id="338963.Pcar_3011"/>
<dbReference type="PANTHER" id="PTHR43030">
    <property type="entry name" value="PHOSPHOENOLPYRUVATE SYNTHASE"/>
    <property type="match status" value="1"/>
</dbReference>
<comment type="cofactor">
    <cofactor evidence="1">
        <name>Mg(2+)</name>
        <dbReference type="ChEBI" id="CHEBI:18420"/>
    </cofactor>
</comment>
<reference evidence="18 19" key="2">
    <citation type="journal article" date="2012" name="BMC Genomics">
        <title>The genome of Pelobacter carbinolicus reveals surprising metabolic capabilities and physiological features.</title>
        <authorList>
            <person name="Aklujkar M."/>
            <person name="Haveman S.A."/>
            <person name="Didonato R.Jr."/>
            <person name="Chertkov O."/>
            <person name="Han C.S."/>
            <person name="Land M.L."/>
            <person name="Brown P."/>
            <person name="Lovley D.R."/>
        </authorList>
    </citation>
    <scope>NUCLEOTIDE SEQUENCE [LARGE SCALE GENOMIC DNA]</scope>
    <source>
        <strain evidence="19">DSM 2380 / NBRC 103641 / GraBd1</strain>
    </source>
</reference>
<dbReference type="HOGENOM" id="CLU_005950_0_0_7"/>
<dbReference type="KEGG" id="pca:Pcar_3011"/>
<keyword evidence="19" id="KW-1185">Reference proteome</keyword>
<evidence type="ECO:0000313" key="19">
    <source>
        <dbReference type="Proteomes" id="UP000002534"/>
    </source>
</evidence>
<dbReference type="eggNOG" id="COG3848">
    <property type="taxonomic scope" value="Bacteria"/>
</dbReference>
<name>Q3A061_SYNC1</name>
<keyword evidence="18" id="KW-0670">Pyruvate</keyword>
<evidence type="ECO:0000256" key="13">
    <source>
        <dbReference type="ARBA" id="ARBA00033470"/>
    </source>
</evidence>
<comment type="function">
    <text evidence="2">Catalyzes the phosphorylation of pyruvate to phosphoenolpyruvate.</text>
</comment>
<evidence type="ECO:0000313" key="18">
    <source>
        <dbReference type="EMBL" id="ABA90246.1"/>
    </source>
</evidence>
<dbReference type="Pfam" id="PF01326">
    <property type="entry name" value="PPDK_N"/>
    <property type="match status" value="1"/>
</dbReference>
<evidence type="ECO:0000256" key="3">
    <source>
        <dbReference type="ARBA" id="ARBA00004742"/>
    </source>
</evidence>
<evidence type="ECO:0000256" key="6">
    <source>
        <dbReference type="ARBA" id="ARBA00021623"/>
    </source>
</evidence>
<dbReference type="RefSeq" id="WP_011342799.1">
    <property type="nucleotide sequence ID" value="NC_007498.2"/>
</dbReference>
<dbReference type="SUPFAM" id="SSF56059">
    <property type="entry name" value="Glutathione synthetase ATP-binding domain-like"/>
    <property type="match status" value="1"/>
</dbReference>
<feature type="region of interest" description="Disordered" evidence="15">
    <location>
        <begin position="581"/>
        <end position="604"/>
    </location>
</feature>
<keyword evidence="10" id="KW-0418">Kinase</keyword>
<evidence type="ECO:0000256" key="15">
    <source>
        <dbReference type="SAM" id="MobiDB-lite"/>
    </source>
</evidence>
<evidence type="ECO:0000256" key="12">
    <source>
        <dbReference type="ARBA" id="ARBA00022842"/>
    </source>
</evidence>